<evidence type="ECO:0000259" key="1">
    <source>
        <dbReference type="PROSITE" id="PS50075"/>
    </source>
</evidence>
<dbReference type="InterPro" id="IPR036736">
    <property type="entry name" value="ACP-like_sf"/>
</dbReference>
<keyword evidence="3" id="KW-1185">Reference proteome</keyword>
<reference evidence="3" key="1">
    <citation type="journal article" date="2020" name="Syst. Appl. Microbiol.">
        <title>Streptomyces alkaliterrae sp. nov., isolated from an alkaline soil, and emended descriptions of Streptomyces alkaliphilus, Streptomyces calidiresistens and Streptomyces durbertensis.</title>
        <authorList>
            <person name="Swiecimska M."/>
            <person name="Golinska P."/>
            <person name="Nouioui I."/>
            <person name="Wypij M."/>
            <person name="Rai M."/>
            <person name="Sangal V."/>
            <person name="Goodfellow M."/>
        </authorList>
    </citation>
    <scope>NUCLEOTIDE SEQUENCE [LARGE SCALE GENOMIC DNA]</scope>
    <source>
        <strain evidence="3">DSM 104538</strain>
    </source>
</reference>
<gene>
    <name evidence="2" type="ORF">GL263_19770</name>
</gene>
<organism evidence="2 3">
    <name type="scientific">Streptomyces durbertensis</name>
    <dbReference type="NCBI Taxonomy" id="2448886"/>
    <lineage>
        <taxon>Bacteria</taxon>
        <taxon>Bacillati</taxon>
        <taxon>Actinomycetota</taxon>
        <taxon>Actinomycetes</taxon>
        <taxon>Kitasatosporales</taxon>
        <taxon>Streptomycetaceae</taxon>
        <taxon>Streptomyces</taxon>
    </lineage>
</organism>
<comment type="caution">
    <text evidence="2">The sequence shown here is derived from an EMBL/GenBank/DDBJ whole genome shotgun (WGS) entry which is preliminary data.</text>
</comment>
<accession>A0ABR6EKY6</accession>
<dbReference type="SUPFAM" id="SSF47336">
    <property type="entry name" value="ACP-like"/>
    <property type="match status" value="1"/>
</dbReference>
<feature type="domain" description="Carrier" evidence="1">
    <location>
        <begin position="7"/>
        <end position="82"/>
    </location>
</feature>
<dbReference type="InterPro" id="IPR009081">
    <property type="entry name" value="PP-bd_ACP"/>
</dbReference>
<protein>
    <submittedName>
        <fullName evidence="2">Acyl carrier protein</fullName>
    </submittedName>
</protein>
<feature type="non-terminal residue" evidence="2">
    <location>
        <position position="1"/>
    </location>
</feature>
<dbReference type="PANTHER" id="PTHR45527:SF1">
    <property type="entry name" value="FATTY ACID SYNTHASE"/>
    <property type="match status" value="1"/>
</dbReference>
<dbReference type="Proteomes" id="UP000766698">
    <property type="component" value="Unassembled WGS sequence"/>
</dbReference>
<evidence type="ECO:0000313" key="3">
    <source>
        <dbReference type="Proteomes" id="UP000766698"/>
    </source>
</evidence>
<proteinExistence type="predicted"/>
<dbReference type="PANTHER" id="PTHR45527">
    <property type="entry name" value="NONRIBOSOMAL PEPTIDE SYNTHETASE"/>
    <property type="match status" value="1"/>
</dbReference>
<dbReference type="Pfam" id="PF00550">
    <property type="entry name" value="PP-binding"/>
    <property type="match status" value="1"/>
</dbReference>
<dbReference type="PROSITE" id="PS50075">
    <property type="entry name" value="CARRIER"/>
    <property type="match status" value="1"/>
</dbReference>
<sequence>PDPLAPPGSDPLGEKVAALWRNVLATERALPGDDFLNHGGHSLKAMRLLALLDEELGADVELVDFLENPTLGGLTALVREQVGGPGIAQSWNGRSS</sequence>
<dbReference type="EMBL" id="WMLF01000341">
    <property type="protein sequence ID" value="MBB1245777.1"/>
    <property type="molecule type" value="Genomic_DNA"/>
</dbReference>
<evidence type="ECO:0000313" key="2">
    <source>
        <dbReference type="EMBL" id="MBB1245777.1"/>
    </source>
</evidence>
<dbReference type="Gene3D" id="1.10.1200.10">
    <property type="entry name" value="ACP-like"/>
    <property type="match status" value="1"/>
</dbReference>
<name>A0ABR6EKY6_9ACTN</name>
<dbReference type="RefSeq" id="WP_182857074.1">
    <property type="nucleotide sequence ID" value="NZ_WMLF01000341.1"/>
</dbReference>